<dbReference type="STRING" id="1798183.GA0061080_100266"/>
<dbReference type="EMBL" id="FMBA01000002">
    <property type="protein sequence ID" value="SCB75782.1"/>
    <property type="molecule type" value="Genomic_DNA"/>
</dbReference>
<comment type="caution">
    <text evidence="8">Lacks conserved residue(s) required for the propagation of feature annotation.</text>
</comment>
<evidence type="ECO:0000256" key="8">
    <source>
        <dbReference type="HAMAP-Rule" id="MF_00488"/>
    </source>
</evidence>
<dbReference type="UniPathway" id="UPA00554">
    <property type="reaction ID" value="UER00611"/>
</dbReference>
<proteinExistence type="inferred from homology"/>
<comment type="catalytic activity">
    <reaction evidence="7 8">
        <text>(S)-lactate + NAD(+) = pyruvate + NADH + H(+)</text>
        <dbReference type="Rhea" id="RHEA:23444"/>
        <dbReference type="ChEBI" id="CHEBI:15361"/>
        <dbReference type="ChEBI" id="CHEBI:15378"/>
        <dbReference type="ChEBI" id="CHEBI:16651"/>
        <dbReference type="ChEBI" id="CHEBI:57540"/>
        <dbReference type="ChEBI" id="CHEBI:57945"/>
        <dbReference type="EC" id="1.1.1.27"/>
    </reaction>
</comment>
<keyword evidence="14" id="KW-1185">Reference proteome</keyword>
<dbReference type="GO" id="GO:0006096">
    <property type="term" value="P:glycolytic process"/>
    <property type="evidence" value="ECO:0007669"/>
    <property type="project" value="UniProtKB-UniRule"/>
</dbReference>
<evidence type="ECO:0000256" key="5">
    <source>
        <dbReference type="ARBA" id="ARBA00023002"/>
    </source>
</evidence>
<dbReference type="PIRSF" id="PIRSF000102">
    <property type="entry name" value="Lac_mal_DH"/>
    <property type="match status" value="1"/>
</dbReference>
<dbReference type="NCBIfam" id="TIGR01771">
    <property type="entry name" value="L-LDH-NAD"/>
    <property type="match status" value="1"/>
</dbReference>
<feature type="binding site" evidence="8 10">
    <location>
        <position position="35"/>
    </location>
    <ligand>
        <name>NAD(+)</name>
        <dbReference type="ChEBI" id="CHEBI:57540"/>
    </ligand>
</feature>
<dbReference type="Pfam" id="PF00056">
    <property type="entry name" value="Ldh_1_N"/>
    <property type="match status" value="1"/>
</dbReference>
<protein>
    <recommendedName>
        <fullName evidence="4 8">L-lactate dehydrogenase</fullName>
        <shortName evidence="8">L-LDH</shortName>
        <ecNumber evidence="4 8">1.1.1.27</ecNumber>
    </recommendedName>
</protein>
<dbReference type="InterPro" id="IPR022383">
    <property type="entry name" value="Lactate/malate_DH_C"/>
</dbReference>
<dbReference type="InterPro" id="IPR015955">
    <property type="entry name" value="Lactate_DH/Glyco_Ohase_4_C"/>
</dbReference>
<feature type="binding site" evidence="10">
    <location>
        <begin position="10"/>
        <end position="15"/>
    </location>
    <ligand>
        <name>NAD(+)</name>
        <dbReference type="ChEBI" id="CHEBI:57540"/>
    </ligand>
</feature>
<dbReference type="InterPro" id="IPR001236">
    <property type="entry name" value="Lactate/malate_DH_N"/>
</dbReference>
<dbReference type="HAMAP" id="MF_00488">
    <property type="entry name" value="Lactate_dehydrog"/>
    <property type="match status" value="1"/>
</dbReference>
<evidence type="ECO:0000256" key="10">
    <source>
        <dbReference type="PIRSR" id="PIRSR000102-3"/>
    </source>
</evidence>
<evidence type="ECO:0000256" key="7">
    <source>
        <dbReference type="ARBA" id="ARBA00049258"/>
    </source>
</evidence>
<evidence type="ECO:0000256" key="6">
    <source>
        <dbReference type="ARBA" id="ARBA00023027"/>
    </source>
</evidence>
<evidence type="ECO:0000256" key="2">
    <source>
        <dbReference type="ARBA" id="ARBA00004843"/>
    </source>
</evidence>
<dbReference type="Gene3D" id="3.90.110.10">
    <property type="entry name" value="Lactate dehydrogenase/glycoside hydrolase, family 4, C-terminal"/>
    <property type="match status" value="1"/>
</dbReference>
<dbReference type="AlphaFoldDB" id="A0A1C3Z0G7"/>
<dbReference type="InterPro" id="IPR018177">
    <property type="entry name" value="L-lactate_DH_AS"/>
</dbReference>
<evidence type="ECO:0000256" key="9">
    <source>
        <dbReference type="PIRSR" id="PIRSR000102-1"/>
    </source>
</evidence>
<feature type="binding site" evidence="8">
    <location>
        <begin position="120"/>
        <end position="123"/>
    </location>
    <ligand>
        <name>substrate</name>
    </ligand>
</feature>
<dbReference type="InterPro" id="IPR001557">
    <property type="entry name" value="L-lactate/malate_DH"/>
</dbReference>
<dbReference type="InterPro" id="IPR036291">
    <property type="entry name" value="NAD(P)-bd_dom_sf"/>
</dbReference>
<feature type="domain" description="Lactate/malate dehydrogenase N-terminal" evidence="11">
    <location>
        <begin position="5"/>
        <end position="142"/>
    </location>
</feature>
<dbReference type="Proteomes" id="UP000199698">
    <property type="component" value="Unassembled WGS sequence"/>
</dbReference>
<dbReference type="NCBIfam" id="NF000824">
    <property type="entry name" value="PRK00066.1"/>
    <property type="match status" value="1"/>
</dbReference>
<evidence type="ECO:0000313" key="14">
    <source>
        <dbReference type="Proteomes" id="UP000199698"/>
    </source>
</evidence>
<dbReference type="SUPFAM" id="SSF56327">
    <property type="entry name" value="LDH C-terminal domain-like"/>
    <property type="match status" value="1"/>
</dbReference>
<name>A0A1C3Z0G7_9GAMM</name>
<dbReference type="SUPFAM" id="SSF51735">
    <property type="entry name" value="NAD(P)-binding Rossmann-fold domains"/>
    <property type="match status" value="1"/>
</dbReference>
<reference evidence="14" key="1">
    <citation type="submission" date="2016-08" db="EMBL/GenBank/DDBJ databases">
        <authorList>
            <person name="Varghese N."/>
            <person name="Submissions Spin"/>
        </authorList>
    </citation>
    <scope>NUCLEOTIDE SEQUENCE [LARGE SCALE GENOMIC DNA]</scope>
    <source>
        <strain evidence="14">R-53144</strain>
    </source>
</reference>
<gene>
    <name evidence="8" type="primary">ldh</name>
    <name evidence="13" type="ORF">GA0061080_100266</name>
</gene>
<dbReference type="CDD" id="cd05291">
    <property type="entry name" value="HicDH_like"/>
    <property type="match status" value="1"/>
</dbReference>
<dbReference type="Gene3D" id="3.40.50.720">
    <property type="entry name" value="NAD(P)-binding Rossmann-like Domain"/>
    <property type="match status" value="1"/>
</dbReference>
<dbReference type="PANTHER" id="PTHR43128:SF16">
    <property type="entry name" value="L-LACTATE DEHYDROGENASE"/>
    <property type="match status" value="1"/>
</dbReference>
<dbReference type="PRINTS" id="PR00086">
    <property type="entry name" value="LLDHDRGNASE"/>
</dbReference>
<dbReference type="Pfam" id="PF02866">
    <property type="entry name" value="Ldh_1_C"/>
    <property type="match status" value="1"/>
</dbReference>
<comment type="subunit">
    <text evidence="8">Homotetramer.</text>
</comment>
<dbReference type="GO" id="GO:0006089">
    <property type="term" value="P:lactate metabolic process"/>
    <property type="evidence" value="ECO:0007669"/>
    <property type="project" value="TreeGrafter"/>
</dbReference>
<feature type="binding site" evidence="8">
    <location>
        <position position="88"/>
    </location>
    <ligand>
        <name>substrate</name>
    </ligand>
</feature>
<comment type="function">
    <text evidence="1">Catalyzes the reversible oxidation of malate to oxaloacetate.</text>
</comment>
<dbReference type="GO" id="GO:0005737">
    <property type="term" value="C:cytoplasm"/>
    <property type="evidence" value="ECO:0007669"/>
    <property type="project" value="UniProtKB-SubCell"/>
</dbReference>
<dbReference type="RefSeq" id="WP_091119452.1">
    <property type="nucleotide sequence ID" value="NZ_FMBA01000002.1"/>
</dbReference>
<dbReference type="InterPro" id="IPR011304">
    <property type="entry name" value="L-lactate_DH"/>
</dbReference>
<feature type="domain" description="Lactate/malate dehydrogenase C-terminal" evidence="12">
    <location>
        <begin position="147"/>
        <end position="304"/>
    </location>
</feature>
<comment type="similarity">
    <text evidence="3 8">Belongs to the LDH/MDH superfamily. LDH family.</text>
</comment>
<evidence type="ECO:0000259" key="11">
    <source>
        <dbReference type="Pfam" id="PF00056"/>
    </source>
</evidence>
<dbReference type="PROSITE" id="PS00064">
    <property type="entry name" value="L_LDH"/>
    <property type="match status" value="1"/>
</dbReference>
<feature type="binding site" evidence="8">
    <location>
        <position position="101"/>
    </location>
    <ligand>
        <name>NAD(+)</name>
        <dbReference type="ChEBI" id="CHEBI:57540"/>
    </ligand>
</feature>
<feature type="binding site" evidence="8">
    <location>
        <begin position="148"/>
        <end position="151"/>
    </location>
    <ligand>
        <name>substrate</name>
    </ligand>
</feature>
<sequence>MKLRKVMIIGVGNVGSTTAYTLVNRGICEEIALVDLNKELAYGHAQDLLDAAAYRQNMVKVSLRESTDCADIDIAIITVTSGIAQKSRAEELAGTSKIIASIVPNMMKSGFKGIFLIATNPCDAITYQVWQLSGLPRHRVIGTGVWLDTVRLRRLLGEKMDIGPQSIDAFIVGEHGDSQFPVWSHSSVYGINLNDLEKNKIDFEQIGTQARKMGFEIANRKHCTEYGIASTITEICQHIFTNSHRALALSCILNGEYGYKNVAIGVPAIVDQHGIKKIIELDFTESEKQLFEKSINIVKGYIDHIKLP</sequence>
<dbReference type="PANTHER" id="PTHR43128">
    <property type="entry name" value="L-2-HYDROXYCARBOXYLATE DEHYDROGENASE (NAD(P)(+))"/>
    <property type="match status" value="1"/>
</dbReference>
<comment type="function">
    <text evidence="8">Catalyzes the conversion of lactate to pyruvate.</text>
</comment>
<dbReference type="EC" id="1.1.1.27" evidence="4 8"/>
<dbReference type="OrthoDB" id="9802969at2"/>
<comment type="subcellular location">
    <subcellularLocation>
        <location evidence="8">Cytoplasm</location>
    </subcellularLocation>
</comment>
<evidence type="ECO:0000256" key="1">
    <source>
        <dbReference type="ARBA" id="ARBA00003966"/>
    </source>
</evidence>
<accession>A0A1C3Z0G7</accession>
<evidence type="ECO:0000256" key="3">
    <source>
        <dbReference type="ARBA" id="ARBA00006054"/>
    </source>
</evidence>
<keyword evidence="8" id="KW-0963">Cytoplasm</keyword>
<evidence type="ECO:0000313" key="13">
    <source>
        <dbReference type="EMBL" id="SCB75782.1"/>
    </source>
</evidence>
<organism evidence="13 14">
    <name type="scientific">Gilliamella intestini</name>
    <dbReference type="NCBI Taxonomy" id="1798183"/>
    <lineage>
        <taxon>Bacteria</taxon>
        <taxon>Pseudomonadati</taxon>
        <taxon>Pseudomonadota</taxon>
        <taxon>Gammaproteobacteria</taxon>
        <taxon>Orbales</taxon>
        <taxon>Orbaceae</taxon>
        <taxon>Gilliamella</taxon>
    </lineage>
</organism>
<comment type="pathway">
    <text evidence="2 8">Fermentation; pyruvate fermentation to lactate; (S)-lactate from pyruvate: step 1/1.</text>
</comment>
<evidence type="ECO:0000256" key="4">
    <source>
        <dbReference type="ARBA" id="ARBA00012967"/>
    </source>
</evidence>
<evidence type="ECO:0000259" key="12">
    <source>
        <dbReference type="Pfam" id="PF02866"/>
    </source>
</evidence>
<feature type="binding site" evidence="8">
    <location>
        <position position="14"/>
    </location>
    <ligand>
        <name>NAD(+)</name>
        <dbReference type="ChEBI" id="CHEBI:57540"/>
    </ligand>
</feature>
<dbReference type="GO" id="GO:0004459">
    <property type="term" value="F:L-lactate dehydrogenase (NAD+) activity"/>
    <property type="evidence" value="ECO:0007669"/>
    <property type="project" value="UniProtKB-UniRule"/>
</dbReference>
<feature type="binding site" evidence="8">
    <location>
        <position position="143"/>
    </location>
    <ligand>
        <name>NAD(+)</name>
        <dbReference type="ChEBI" id="CHEBI:57540"/>
    </ligand>
</feature>
<feature type="active site" description="Proton acceptor" evidence="8 9">
    <location>
        <position position="175"/>
    </location>
</feature>
<feature type="binding site" evidence="8">
    <location>
        <position position="224"/>
    </location>
    <ligand>
        <name>substrate</name>
    </ligand>
</feature>
<keyword evidence="6 8" id="KW-0520">NAD</keyword>
<feature type="binding site" evidence="8">
    <location>
        <begin position="118"/>
        <end position="120"/>
    </location>
    <ligand>
        <name>NAD(+)</name>
        <dbReference type="ChEBI" id="CHEBI:57540"/>
    </ligand>
</feature>
<keyword evidence="5 8" id="KW-0560">Oxidoreductase</keyword>